<name>A0A9P0EDQ3_NEZVI</name>
<proteinExistence type="predicted"/>
<dbReference type="Gene3D" id="3.30.420.10">
    <property type="entry name" value="Ribonuclease H-like superfamily/Ribonuclease H"/>
    <property type="match status" value="1"/>
</dbReference>
<dbReference type="InterPro" id="IPR036397">
    <property type="entry name" value="RNaseH_sf"/>
</dbReference>
<dbReference type="SUPFAM" id="SSF53098">
    <property type="entry name" value="Ribonuclease H-like"/>
    <property type="match status" value="1"/>
</dbReference>
<dbReference type="Pfam" id="PF01927">
    <property type="entry name" value="Mut7-C"/>
    <property type="match status" value="1"/>
</dbReference>
<dbReference type="SMART" id="SM00474">
    <property type="entry name" value="35EXOc"/>
    <property type="match status" value="1"/>
</dbReference>
<dbReference type="Proteomes" id="UP001152798">
    <property type="component" value="Chromosome 3"/>
</dbReference>
<organism evidence="2 3">
    <name type="scientific">Nezara viridula</name>
    <name type="common">Southern green stink bug</name>
    <name type="synonym">Cimex viridulus</name>
    <dbReference type="NCBI Taxonomy" id="85310"/>
    <lineage>
        <taxon>Eukaryota</taxon>
        <taxon>Metazoa</taxon>
        <taxon>Ecdysozoa</taxon>
        <taxon>Arthropoda</taxon>
        <taxon>Hexapoda</taxon>
        <taxon>Insecta</taxon>
        <taxon>Pterygota</taxon>
        <taxon>Neoptera</taxon>
        <taxon>Paraneoptera</taxon>
        <taxon>Hemiptera</taxon>
        <taxon>Heteroptera</taxon>
        <taxon>Panheteroptera</taxon>
        <taxon>Pentatomomorpha</taxon>
        <taxon>Pentatomoidea</taxon>
        <taxon>Pentatomidae</taxon>
        <taxon>Pentatominae</taxon>
        <taxon>Nezara</taxon>
    </lineage>
</organism>
<dbReference type="PANTHER" id="PTHR47765:SF2">
    <property type="entry name" value="EXONUCLEASE MUT-7 HOMOLOG"/>
    <property type="match status" value="1"/>
</dbReference>
<dbReference type="InterPro" id="IPR012337">
    <property type="entry name" value="RNaseH-like_sf"/>
</dbReference>
<gene>
    <name evidence="2" type="ORF">NEZAVI_LOCUS5763</name>
</gene>
<dbReference type="Pfam" id="PF01612">
    <property type="entry name" value="DNA_pol_A_exo1"/>
    <property type="match status" value="1"/>
</dbReference>
<dbReference type="InterPro" id="IPR002782">
    <property type="entry name" value="Mut7-C_RNAse_dom"/>
</dbReference>
<accession>A0A9P0EDQ3</accession>
<dbReference type="GO" id="GO:0006139">
    <property type="term" value="P:nucleobase-containing compound metabolic process"/>
    <property type="evidence" value="ECO:0007669"/>
    <property type="project" value="InterPro"/>
</dbReference>
<dbReference type="GO" id="GO:0003676">
    <property type="term" value="F:nucleic acid binding"/>
    <property type="evidence" value="ECO:0007669"/>
    <property type="project" value="InterPro"/>
</dbReference>
<dbReference type="AlphaFoldDB" id="A0A9P0EDQ3"/>
<dbReference type="OrthoDB" id="18193at2759"/>
<keyword evidence="3" id="KW-1185">Reference proteome</keyword>
<dbReference type="GO" id="GO:0008408">
    <property type="term" value="F:3'-5' exonuclease activity"/>
    <property type="evidence" value="ECO:0007669"/>
    <property type="project" value="InterPro"/>
</dbReference>
<dbReference type="EMBL" id="OV725079">
    <property type="protein sequence ID" value="CAH1395495.1"/>
    <property type="molecule type" value="Genomic_DNA"/>
</dbReference>
<evidence type="ECO:0000313" key="3">
    <source>
        <dbReference type="Proteomes" id="UP001152798"/>
    </source>
</evidence>
<feature type="domain" description="3'-5' exonuclease" evidence="1">
    <location>
        <begin position="365"/>
        <end position="559"/>
    </location>
</feature>
<evidence type="ECO:0000259" key="1">
    <source>
        <dbReference type="SMART" id="SM00474"/>
    </source>
</evidence>
<dbReference type="PANTHER" id="PTHR47765">
    <property type="entry name" value="3'-5' EXONUCLEASE DOMAIN-CONTAINING PROTEIN"/>
    <property type="match status" value="1"/>
</dbReference>
<dbReference type="InterPro" id="IPR052408">
    <property type="entry name" value="Exonuclease_MUT-7-like"/>
</dbReference>
<reference evidence="2" key="1">
    <citation type="submission" date="2022-01" db="EMBL/GenBank/DDBJ databases">
        <authorList>
            <person name="King R."/>
        </authorList>
    </citation>
    <scope>NUCLEOTIDE SEQUENCE</scope>
</reference>
<sequence>MDGIAGSSADFSSTLAKVWNQCKRCDALDRMLQHHFESSGNPYESVLILIRQSPDYSLSRPNGLSFTIIKQFASWISYRRENYKHCLTEEVKREAFQVASRQRNKTISKSIIDVYLLKDYKHLFVKSLHDNLQLHMYKEVCEWSMMLDLESEFGIFDFIVPLIFQDKLTVVDDFLKKNRTHHLELIKFLDNILSQRCISNFIDQLIADLKIESVKHSSLPKLSQTKPLCKLLKRFASIHNIPPESTPNLTLRNGIGTVNFLIRKRYYDRSLSKEAFRELVKDACGSRREVMIHLVNRLDEEQDPTEALICARLFSVPPSDMPPSVRALDENGWREDDLATSEELVEEGLDRNDEYHKFPLQLSSIFIIDTEAAFSSLIDSYIDGACTIGIDLEWKPTMVAPAGELALLQLAKEDKVFLIDVLSLANSHHLWGQFAHVFLNNHDILKIGFAMGADSAMLAQCFPIDFAFRMSGLGFLDLSSLWNKLVKDYNFEFPYEANESCSSCSLSQLVALCIGKPLNKREQFSNWETRPLRLTQKVYAALDAYCLIEVYQVIKRLCSERNIPLDDIVQDMMTRTEQGKAKKSKTSKKSKEAIRHRSIATEAKKMKLVCEPSLASMATILRRHGIDTALAELQDIADVAELENRIALSSSWPFKTISEQLPKDKCYLVRSCASTDQYREVIRQLYIIVKPEDIFTRCQACNSDHVTMINKKTVEDWFRQKGTSKTTNCVPAGYSDNEFTDSEEDDYYSLSPRECPDSVKNGSHCYPTTTTGVIVRLDLVIEEQVKSANLICLCEKCGRVFWQTETK</sequence>
<evidence type="ECO:0000313" key="2">
    <source>
        <dbReference type="EMBL" id="CAH1395495.1"/>
    </source>
</evidence>
<dbReference type="InterPro" id="IPR002562">
    <property type="entry name" value="3'-5'_exonuclease_dom"/>
</dbReference>
<protein>
    <recommendedName>
        <fullName evidence="1">3'-5' exonuclease domain-containing protein</fullName>
    </recommendedName>
</protein>